<dbReference type="CDD" id="cd08991">
    <property type="entry name" value="GH43_HoAraf43-like"/>
    <property type="match status" value="1"/>
</dbReference>
<evidence type="ECO:0000256" key="5">
    <source>
        <dbReference type="ARBA" id="ARBA00023295"/>
    </source>
</evidence>
<comment type="caution">
    <text evidence="9">The sequence shown here is derived from an EMBL/GenBank/DDBJ whole genome shotgun (WGS) entry which is preliminary data.</text>
</comment>
<feature type="site" description="Important for catalytic activity, responsible for pKa modulation of the active site Glu and correct orientation of both the proton donor and substrate" evidence="7">
    <location>
        <position position="140"/>
    </location>
</feature>
<dbReference type="SUPFAM" id="SSF75005">
    <property type="entry name" value="Arabinanase/levansucrase/invertase"/>
    <property type="match status" value="1"/>
</dbReference>
<dbReference type="GO" id="GO:0004553">
    <property type="term" value="F:hydrolase activity, hydrolyzing O-glycosyl compounds"/>
    <property type="evidence" value="ECO:0007669"/>
    <property type="project" value="InterPro"/>
</dbReference>
<gene>
    <name evidence="9" type="ORF">DDR33_21580</name>
</gene>
<dbReference type="PROSITE" id="PS51257">
    <property type="entry name" value="PROKAR_LIPOPROTEIN"/>
    <property type="match status" value="1"/>
</dbReference>
<dbReference type="PANTHER" id="PTHR43772:SF2">
    <property type="entry name" value="PUTATIVE (AFU_ORTHOLOGUE AFUA_2G04480)-RELATED"/>
    <property type="match status" value="1"/>
</dbReference>
<accession>A0A2U2PAZ0</accession>
<feature type="active site" description="Proton acceptor" evidence="6">
    <location>
        <position position="37"/>
    </location>
</feature>
<evidence type="ECO:0000256" key="2">
    <source>
        <dbReference type="ARBA" id="ARBA00022651"/>
    </source>
</evidence>
<dbReference type="Proteomes" id="UP000245647">
    <property type="component" value="Unassembled WGS sequence"/>
</dbReference>
<evidence type="ECO:0000256" key="6">
    <source>
        <dbReference type="PIRSR" id="PIRSR606710-1"/>
    </source>
</evidence>
<keyword evidence="2 9" id="KW-0624">Polysaccharide degradation</keyword>
<protein>
    <submittedName>
        <fullName evidence="9">1,4-beta-xylanase</fullName>
    </submittedName>
</protein>
<evidence type="ECO:0000313" key="10">
    <source>
        <dbReference type="Proteomes" id="UP000245647"/>
    </source>
</evidence>
<feature type="active site" description="Proton donor" evidence="6">
    <location>
        <position position="200"/>
    </location>
</feature>
<keyword evidence="4" id="KW-0119">Carbohydrate metabolism</keyword>
<dbReference type="Gene3D" id="2.115.10.20">
    <property type="entry name" value="Glycosyl hydrolase domain, family 43"/>
    <property type="match status" value="1"/>
</dbReference>
<keyword evidence="5 8" id="KW-0326">Glycosidase</keyword>
<evidence type="ECO:0000256" key="7">
    <source>
        <dbReference type="PIRSR" id="PIRSR606710-2"/>
    </source>
</evidence>
<evidence type="ECO:0000256" key="1">
    <source>
        <dbReference type="ARBA" id="ARBA00009865"/>
    </source>
</evidence>
<organism evidence="9 10">
    <name type="scientific">Pararcticibacter amylolyticus</name>
    <dbReference type="NCBI Taxonomy" id="2173175"/>
    <lineage>
        <taxon>Bacteria</taxon>
        <taxon>Pseudomonadati</taxon>
        <taxon>Bacteroidota</taxon>
        <taxon>Sphingobacteriia</taxon>
        <taxon>Sphingobacteriales</taxon>
        <taxon>Sphingobacteriaceae</taxon>
        <taxon>Pararcticibacter</taxon>
    </lineage>
</organism>
<dbReference type="OrthoDB" id="3308423at2"/>
<dbReference type="InterPro" id="IPR052176">
    <property type="entry name" value="Glycosyl_Hydrlase_43_Enz"/>
</dbReference>
<dbReference type="EMBL" id="QEAS01000023">
    <property type="protein sequence ID" value="PWG78557.1"/>
    <property type="molecule type" value="Genomic_DNA"/>
</dbReference>
<dbReference type="Pfam" id="PF04616">
    <property type="entry name" value="Glyco_hydro_43"/>
    <property type="match status" value="1"/>
</dbReference>
<evidence type="ECO:0000313" key="9">
    <source>
        <dbReference type="EMBL" id="PWG78557.1"/>
    </source>
</evidence>
<evidence type="ECO:0000256" key="4">
    <source>
        <dbReference type="ARBA" id="ARBA00023277"/>
    </source>
</evidence>
<name>A0A2U2PAZ0_9SPHI</name>
<sequence length="316" mass="35870">MKAIKYVFFVFILTVILSCEKDKTTDFEYNTPVLLGDPYILLHEGKYYAYGTNASDGIEVYTSDDLQTWKRSPALALHKDSTWAGRWFWAPEVYYIREKNKFFMYFTADEHIGVATADSPMGPFRQETKGAMLTTEKAIDNSLYIDENGKAYLYFVRFTDGSVIWMAELESDLKTIKPGTMTRCFNVSQPWETIQGRINEGPFVIKHEGVYYMTYSANHFESQYYGVGYATAASPAGPWTKYSGNPVLQKPGNLVGVGHHSLFRDKAGQLKMVFHAHYSSSKVLPRVMYITDVNFTGSGIPVMQTGENVQQPLVVR</sequence>
<dbReference type="InterPro" id="IPR023296">
    <property type="entry name" value="Glyco_hydro_beta-prop_sf"/>
</dbReference>
<evidence type="ECO:0000256" key="8">
    <source>
        <dbReference type="RuleBase" id="RU361187"/>
    </source>
</evidence>
<dbReference type="InterPro" id="IPR006710">
    <property type="entry name" value="Glyco_hydro_43"/>
</dbReference>
<evidence type="ECO:0000256" key="3">
    <source>
        <dbReference type="ARBA" id="ARBA00022801"/>
    </source>
</evidence>
<dbReference type="RefSeq" id="WP_109417883.1">
    <property type="nucleotide sequence ID" value="NZ_QEAS01000023.1"/>
</dbReference>
<dbReference type="AlphaFoldDB" id="A0A2U2PAZ0"/>
<proteinExistence type="inferred from homology"/>
<keyword evidence="10" id="KW-1185">Reference proteome</keyword>
<comment type="similarity">
    <text evidence="1 8">Belongs to the glycosyl hydrolase 43 family.</text>
</comment>
<keyword evidence="2 9" id="KW-0858">Xylan degradation</keyword>
<keyword evidence="3 8" id="KW-0378">Hydrolase</keyword>
<dbReference type="GO" id="GO:0045493">
    <property type="term" value="P:xylan catabolic process"/>
    <property type="evidence" value="ECO:0007669"/>
    <property type="project" value="UniProtKB-KW"/>
</dbReference>
<reference evidence="9 10" key="1">
    <citation type="submission" date="2018-04" db="EMBL/GenBank/DDBJ databases">
        <title>Pedobacter chongqingensis sp. nov., isolated from a rottenly hemp rope.</title>
        <authorList>
            <person name="Cai Y."/>
        </authorList>
    </citation>
    <scope>NUCLEOTIDE SEQUENCE [LARGE SCALE GENOMIC DNA]</scope>
    <source>
        <strain evidence="9 10">FJ4-8</strain>
    </source>
</reference>
<dbReference type="PANTHER" id="PTHR43772">
    <property type="entry name" value="ENDO-1,4-BETA-XYLANASE"/>
    <property type="match status" value="1"/>
</dbReference>